<dbReference type="Pfam" id="PF11578">
    <property type="entry name" value="DUF3237"/>
    <property type="match status" value="1"/>
</dbReference>
<accession>A0A365UBN9</accession>
<gene>
    <name evidence="2" type="ORF">DRV85_04280</name>
</gene>
<reference evidence="2 3" key="1">
    <citation type="submission" date="2018-07" db="EMBL/GenBank/DDBJ databases">
        <title>Rhodosalinus sp. strain E84T genomic sequence and assembly.</title>
        <authorList>
            <person name="Liu Z.-W."/>
            <person name="Lu D.-C."/>
        </authorList>
    </citation>
    <scope>NUCLEOTIDE SEQUENCE [LARGE SCALE GENOMIC DNA]</scope>
    <source>
        <strain evidence="2 3">E84</strain>
    </source>
</reference>
<dbReference type="HAMAP" id="MF_00775">
    <property type="entry name" value="UPF0311"/>
    <property type="match status" value="1"/>
</dbReference>
<dbReference type="PANTHER" id="PTHR37315:SF1">
    <property type="entry name" value="UPF0311 PROTEIN BLR7842"/>
    <property type="match status" value="1"/>
</dbReference>
<sequence>MLPLRVRPLAVLTAWLDPPQRLGHTPEGDRKIVPVAGGSVSGERLSGEILPFGGDWAVTRADGVLLLDVRLTLRLDGGALVNVAYTGMRHGPDAVMARLAAGDAVDPSDYYFRIQPRFETAHPDYLWLNRLLAIGVGERLAEGPRYHVYEVL</sequence>
<evidence type="ECO:0000313" key="3">
    <source>
        <dbReference type="Proteomes" id="UP000253370"/>
    </source>
</evidence>
<evidence type="ECO:0000256" key="1">
    <source>
        <dbReference type="HAMAP-Rule" id="MF_00775"/>
    </source>
</evidence>
<dbReference type="Gene3D" id="2.40.160.20">
    <property type="match status" value="1"/>
</dbReference>
<evidence type="ECO:0000313" key="2">
    <source>
        <dbReference type="EMBL" id="RBI86656.1"/>
    </source>
</evidence>
<dbReference type="Proteomes" id="UP000253370">
    <property type="component" value="Unassembled WGS sequence"/>
</dbReference>
<comment type="similarity">
    <text evidence="1">Belongs to the UPF0311 family.</text>
</comment>
<organism evidence="2 3">
    <name type="scientific">Rhodosalinus halophilus</name>
    <dbReference type="NCBI Taxonomy" id="2259333"/>
    <lineage>
        <taxon>Bacteria</taxon>
        <taxon>Pseudomonadati</taxon>
        <taxon>Pseudomonadota</taxon>
        <taxon>Alphaproteobacteria</taxon>
        <taxon>Rhodobacterales</taxon>
        <taxon>Paracoccaceae</taxon>
        <taxon>Rhodosalinus</taxon>
    </lineage>
</organism>
<comment type="caution">
    <text evidence="2">The sequence shown here is derived from an EMBL/GenBank/DDBJ whole genome shotgun (WGS) entry which is preliminary data.</text>
</comment>
<dbReference type="EMBL" id="QNTQ01000004">
    <property type="protein sequence ID" value="RBI86656.1"/>
    <property type="molecule type" value="Genomic_DNA"/>
</dbReference>
<proteinExistence type="inferred from homology"/>
<dbReference type="InterPro" id="IPR020915">
    <property type="entry name" value="UPF0311"/>
</dbReference>
<dbReference type="OrthoDB" id="5294829at2"/>
<dbReference type="PANTHER" id="PTHR37315">
    <property type="entry name" value="UPF0311 PROTEIN BLR7842"/>
    <property type="match status" value="1"/>
</dbReference>
<dbReference type="AlphaFoldDB" id="A0A365UBN9"/>
<keyword evidence="3" id="KW-1185">Reference proteome</keyword>
<name>A0A365UBN9_9RHOB</name>
<protein>
    <recommendedName>
        <fullName evidence="1">UPF0311 protein DRV85_04280</fullName>
    </recommendedName>
</protein>